<dbReference type="PANTHER" id="PTHR35596:SF1">
    <property type="entry name" value="MICROBIAL-TYPE PARG CATALYTIC DOMAIN-CONTAINING PROTEIN"/>
    <property type="match status" value="1"/>
</dbReference>
<evidence type="ECO:0000313" key="5">
    <source>
        <dbReference type="Proteomes" id="UP000663870"/>
    </source>
</evidence>
<evidence type="ECO:0000313" key="3">
    <source>
        <dbReference type="EMBL" id="CAF0995369.1"/>
    </source>
</evidence>
<reference evidence="3" key="1">
    <citation type="submission" date="2021-02" db="EMBL/GenBank/DDBJ databases">
        <authorList>
            <person name="Nowell W R."/>
        </authorList>
    </citation>
    <scope>NUCLEOTIDE SEQUENCE</scope>
</reference>
<dbReference type="Proteomes" id="UP000663870">
    <property type="component" value="Unassembled WGS sequence"/>
</dbReference>
<evidence type="ECO:0000313" key="2">
    <source>
        <dbReference type="EMBL" id="CAF0916901.1"/>
    </source>
</evidence>
<dbReference type="PANTHER" id="PTHR35596">
    <property type="entry name" value="DUF2263 DOMAIN-CONTAINING PROTEIN"/>
    <property type="match status" value="1"/>
</dbReference>
<dbReference type="EMBL" id="CAJNOL010000185">
    <property type="protein sequence ID" value="CAF0916901.1"/>
    <property type="molecule type" value="Genomic_DNA"/>
</dbReference>
<dbReference type="Pfam" id="PF10021">
    <property type="entry name" value="PARG_cat_microb"/>
    <property type="match status" value="1"/>
</dbReference>
<keyword evidence="5" id="KW-1185">Reference proteome</keyword>
<feature type="domain" description="Microbial-type PARG catalytic" evidence="1">
    <location>
        <begin position="3"/>
        <end position="171"/>
    </location>
</feature>
<organism evidence="3 4">
    <name type="scientific">Rotaria sordida</name>
    <dbReference type="NCBI Taxonomy" id="392033"/>
    <lineage>
        <taxon>Eukaryota</taxon>
        <taxon>Metazoa</taxon>
        <taxon>Spiralia</taxon>
        <taxon>Gnathifera</taxon>
        <taxon>Rotifera</taxon>
        <taxon>Eurotatoria</taxon>
        <taxon>Bdelloidea</taxon>
        <taxon>Philodinida</taxon>
        <taxon>Philodinidae</taxon>
        <taxon>Rotaria</taxon>
    </lineage>
</organism>
<dbReference type="InterPro" id="IPR043472">
    <property type="entry name" value="Macro_dom-like"/>
</dbReference>
<dbReference type="EMBL" id="CAJNOH010000312">
    <property type="protein sequence ID" value="CAF0995369.1"/>
    <property type="molecule type" value="Genomic_DNA"/>
</dbReference>
<dbReference type="Proteomes" id="UP000663854">
    <property type="component" value="Unassembled WGS sequence"/>
</dbReference>
<evidence type="ECO:0000259" key="1">
    <source>
        <dbReference type="Pfam" id="PF10021"/>
    </source>
</evidence>
<sequence>MLNTIGVVNRGFYYVAEKQIKLKTDQLKTVVYNHQSKLQTGMTKPWLDAIATPYKETSVEVVNEDCLLCYQRLIKKSEKMNEDKLCPVVLNMANADSPGGGYRKGDGAQEENMFRRSNYSRSLDMDLDFGKPTPRFYCNSQCKEVPISQNQKMYSMDEFGAIYTSGLNLFRDPENEGYAFMSEPMYDVCAIAMAADPRAKYCLSSQT</sequence>
<gene>
    <name evidence="2" type="ORF">JXQ802_LOCUS9922</name>
    <name evidence="3" type="ORF">PYM288_LOCUS14336</name>
</gene>
<protein>
    <recommendedName>
        <fullName evidence="1">Microbial-type PARG catalytic domain-containing protein</fullName>
    </recommendedName>
</protein>
<name>A0A814GEQ7_9BILA</name>
<accession>A0A814GEQ7</accession>
<proteinExistence type="predicted"/>
<dbReference type="InterPro" id="IPR019261">
    <property type="entry name" value="PARG_cat_microbial"/>
</dbReference>
<dbReference type="AlphaFoldDB" id="A0A814GEQ7"/>
<evidence type="ECO:0000313" key="4">
    <source>
        <dbReference type="Proteomes" id="UP000663854"/>
    </source>
</evidence>
<dbReference type="Gene3D" id="3.40.220.10">
    <property type="entry name" value="Leucine Aminopeptidase, subunit E, domain 1"/>
    <property type="match status" value="1"/>
</dbReference>
<comment type="caution">
    <text evidence="3">The sequence shown here is derived from an EMBL/GenBank/DDBJ whole genome shotgun (WGS) entry which is preliminary data.</text>
</comment>